<evidence type="ECO:0000256" key="1">
    <source>
        <dbReference type="SAM" id="MobiDB-lite"/>
    </source>
</evidence>
<evidence type="ECO:0000313" key="3">
    <source>
        <dbReference type="EMBL" id="MBC6469086.1"/>
    </source>
</evidence>
<reference evidence="3 4" key="1">
    <citation type="submission" date="2020-06" db="EMBL/GenBank/DDBJ databases">
        <title>Actinomadura xiongansis sp. nov., isolated from soil of Baiyangdian.</title>
        <authorList>
            <person name="Zhang X."/>
        </authorList>
    </citation>
    <scope>NUCLEOTIDE SEQUENCE [LARGE SCALE GENOMIC DNA]</scope>
    <source>
        <strain evidence="3 4">HBUM206468</strain>
    </source>
</reference>
<gene>
    <name evidence="3" type="ORF">HKK74_26840</name>
</gene>
<dbReference type="SUPFAM" id="SSF47781">
    <property type="entry name" value="RuvA domain 2-like"/>
    <property type="match status" value="1"/>
</dbReference>
<feature type="transmembrane region" description="Helical" evidence="2">
    <location>
        <begin position="80"/>
        <end position="99"/>
    </location>
</feature>
<keyword evidence="2" id="KW-1133">Transmembrane helix</keyword>
<dbReference type="RefSeq" id="WP_187246125.1">
    <property type="nucleotide sequence ID" value="NZ_BAAAOK010000037.1"/>
</dbReference>
<proteinExistence type="predicted"/>
<dbReference type="InterPro" id="IPR010994">
    <property type="entry name" value="RuvA_2-like"/>
</dbReference>
<dbReference type="Pfam" id="PF12836">
    <property type="entry name" value="HHH_3"/>
    <property type="match status" value="1"/>
</dbReference>
<feature type="transmembrane region" description="Helical" evidence="2">
    <location>
        <begin position="105"/>
        <end position="126"/>
    </location>
</feature>
<sequence>MAWSSPQPPGRPRHPHGWRPKPPVPQPPRPPALPPYQPPPMVPSGGSNGILWASVPLLTFGFGTPYSFVYAGVKRRSWPLAATGAAYGAGSATVMFLLYSGIGALAALGAALMTTLWVTGTVHAIAARPSIFPRTSPRDRLNQQAINVAKHRRALREQARALIAEDPALAAEVRIGRPDLPRGYDDGGLIDVNHVPGPTLALLPGMTEELVEKVLNVRKEQGGFVSVEELAVDADLPPALVQSIAEYAVFLH</sequence>
<feature type="compositionally biased region" description="Pro residues" evidence="1">
    <location>
        <begin position="20"/>
        <end position="40"/>
    </location>
</feature>
<organism evidence="3 4">
    <name type="scientific">Actinomadura alba</name>
    <dbReference type="NCBI Taxonomy" id="406431"/>
    <lineage>
        <taxon>Bacteria</taxon>
        <taxon>Bacillati</taxon>
        <taxon>Actinomycetota</taxon>
        <taxon>Actinomycetes</taxon>
        <taxon>Streptosporangiales</taxon>
        <taxon>Thermomonosporaceae</taxon>
        <taxon>Actinomadura</taxon>
    </lineage>
</organism>
<feature type="transmembrane region" description="Helical" evidence="2">
    <location>
        <begin position="50"/>
        <end position="73"/>
    </location>
</feature>
<feature type="region of interest" description="Disordered" evidence="1">
    <location>
        <begin position="1"/>
        <end position="40"/>
    </location>
</feature>
<comment type="caution">
    <text evidence="3">The sequence shown here is derived from an EMBL/GenBank/DDBJ whole genome shotgun (WGS) entry which is preliminary data.</text>
</comment>
<evidence type="ECO:0000313" key="4">
    <source>
        <dbReference type="Proteomes" id="UP000805614"/>
    </source>
</evidence>
<feature type="compositionally biased region" description="Pro residues" evidence="1">
    <location>
        <begin position="1"/>
        <end position="10"/>
    </location>
</feature>
<keyword evidence="2" id="KW-0812">Transmembrane</keyword>
<dbReference type="Proteomes" id="UP000805614">
    <property type="component" value="Unassembled WGS sequence"/>
</dbReference>
<accession>A0ABR7LWD7</accession>
<keyword evidence="4" id="KW-1185">Reference proteome</keyword>
<name>A0ABR7LWD7_9ACTN</name>
<evidence type="ECO:0000256" key="2">
    <source>
        <dbReference type="SAM" id="Phobius"/>
    </source>
</evidence>
<protein>
    <submittedName>
        <fullName evidence="3">Helix-hairpin-helix domain-containing protein</fullName>
    </submittedName>
</protein>
<dbReference type="EMBL" id="JABVEC010000023">
    <property type="protein sequence ID" value="MBC6469086.1"/>
    <property type="molecule type" value="Genomic_DNA"/>
</dbReference>
<keyword evidence="2" id="KW-0472">Membrane</keyword>